<name>A0A0V0GN65_SOLCH</name>
<feature type="transmembrane region" description="Helical" evidence="1">
    <location>
        <begin position="7"/>
        <end position="26"/>
    </location>
</feature>
<dbReference type="EMBL" id="GEDG01036403">
    <property type="protein sequence ID" value="JAP08715.1"/>
    <property type="molecule type" value="Transcribed_RNA"/>
</dbReference>
<sequence>KTQCPTLLLFIPFIYLPYLQFSHYRYFLVLPWLKSIHSHPPWQRGMAILPELVVVMCTTMHEYYTCK</sequence>
<keyword evidence="1" id="KW-1133">Transmembrane helix</keyword>
<dbReference type="AlphaFoldDB" id="A0A0V0GN65"/>
<evidence type="ECO:0000313" key="2">
    <source>
        <dbReference type="EMBL" id="JAP08715.1"/>
    </source>
</evidence>
<proteinExistence type="predicted"/>
<organism evidence="2">
    <name type="scientific">Solanum chacoense</name>
    <name type="common">Chaco potato</name>
    <dbReference type="NCBI Taxonomy" id="4108"/>
    <lineage>
        <taxon>Eukaryota</taxon>
        <taxon>Viridiplantae</taxon>
        <taxon>Streptophyta</taxon>
        <taxon>Embryophyta</taxon>
        <taxon>Tracheophyta</taxon>
        <taxon>Spermatophyta</taxon>
        <taxon>Magnoliopsida</taxon>
        <taxon>eudicotyledons</taxon>
        <taxon>Gunneridae</taxon>
        <taxon>Pentapetalae</taxon>
        <taxon>asterids</taxon>
        <taxon>lamiids</taxon>
        <taxon>Solanales</taxon>
        <taxon>Solanaceae</taxon>
        <taxon>Solanoideae</taxon>
        <taxon>Solaneae</taxon>
        <taxon>Solanum</taxon>
    </lineage>
</organism>
<reference evidence="2" key="1">
    <citation type="submission" date="2015-12" db="EMBL/GenBank/DDBJ databases">
        <title>Gene expression during late stages of embryo sac development: a critical building block for successful pollen-pistil interactions.</title>
        <authorList>
            <person name="Liu Y."/>
            <person name="Joly V."/>
            <person name="Sabar M."/>
            <person name="Matton D.P."/>
        </authorList>
    </citation>
    <scope>NUCLEOTIDE SEQUENCE</scope>
</reference>
<evidence type="ECO:0000256" key="1">
    <source>
        <dbReference type="SAM" id="Phobius"/>
    </source>
</evidence>
<accession>A0A0V0GN65</accession>
<keyword evidence="1" id="KW-0812">Transmembrane</keyword>
<protein>
    <submittedName>
        <fullName evidence="2">Putative ovule protein</fullName>
    </submittedName>
</protein>
<keyword evidence="1" id="KW-0472">Membrane</keyword>
<feature type="non-terminal residue" evidence="2">
    <location>
        <position position="1"/>
    </location>
</feature>